<feature type="region of interest" description="Disordered" evidence="1">
    <location>
        <begin position="137"/>
        <end position="159"/>
    </location>
</feature>
<dbReference type="EMBL" id="JBBPEH010000004">
    <property type="protein sequence ID" value="KAK7539751.1"/>
    <property type="molecule type" value="Genomic_DNA"/>
</dbReference>
<proteinExistence type="predicted"/>
<name>A0ABR1LX43_9PEZI</name>
<evidence type="ECO:0000313" key="2">
    <source>
        <dbReference type="EMBL" id="KAK7539751.1"/>
    </source>
</evidence>
<dbReference type="Proteomes" id="UP001360953">
    <property type="component" value="Unassembled WGS sequence"/>
</dbReference>
<accession>A0ABR1LX43</accession>
<comment type="caution">
    <text evidence="2">The sequence shown here is derived from an EMBL/GenBank/DDBJ whole genome shotgun (WGS) entry which is preliminary data.</text>
</comment>
<evidence type="ECO:0000256" key="1">
    <source>
        <dbReference type="SAM" id="MobiDB-lite"/>
    </source>
</evidence>
<dbReference type="GeneID" id="92030966"/>
<dbReference type="RefSeq" id="XP_066657022.1">
    <property type="nucleotide sequence ID" value="XM_066798060.1"/>
</dbReference>
<reference evidence="2 3" key="1">
    <citation type="submission" date="2024-04" db="EMBL/GenBank/DDBJ databases">
        <title>Phyllosticta paracitricarpa is synonymous to the EU quarantine fungus P. citricarpa based on phylogenomic analyses.</title>
        <authorList>
            <consortium name="Lawrence Berkeley National Laboratory"/>
            <person name="Van ingen-buijs V.A."/>
            <person name="Van westerhoven A.C."/>
            <person name="Haridas S."/>
            <person name="Skiadas P."/>
            <person name="Martin F."/>
            <person name="Groenewald J.Z."/>
            <person name="Crous P.W."/>
            <person name="Seidl M.F."/>
        </authorList>
    </citation>
    <scope>NUCLEOTIDE SEQUENCE [LARGE SCALE GENOMIC DNA]</scope>
    <source>
        <strain evidence="2 3">CPC 17464</strain>
    </source>
</reference>
<protein>
    <recommendedName>
        <fullName evidence="4">RGS domain-containing protein</fullName>
    </recommendedName>
</protein>
<evidence type="ECO:0000313" key="3">
    <source>
        <dbReference type="Proteomes" id="UP001360953"/>
    </source>
</evidence>
<gene>
    <name evidence="2" type="ORF">J3D65DRAFT_601797</name>
</gene>
<evidence type="ECO:0008006" key="4">
    <source>
        <dbReference type="Google" id="ProtNLM"/>
    </source>
</evidence>
<feature type="compositionally biased region" description="Polar residues" evidence="1">
    <location>
        <begin position="143"/>
        <end position="155"/>
    </location>
</feature>
<keyword evidence="3" id="KW-1185">Reference proteome</keyword>
<sequence length="479" mass="50864">MPASVVRNVDDAFADLELLLGETVTKLFTVKAHYRQSLFPENNFITVESRCQIKRPNPLSSWSISPPKDIFYALRAEAELYKRFVFLVATQDPPLVALETLATFYENKRCSLPCSGYIERVRTELLHQLEAQTPVPSVMSVRNGPSTPTQSQHSTPEGLATPRHIDAHQPRHYLSHPHFSFSPRDSLRFTARKPPTPTPQTVQRASSASPVLLSIAKQPPQPSSPCSTARFIDTPLPSSAAMARGAASAVLVASGSPGGSGLNLANSSADGAMMLTSVVDSPKTATSASSSPIDEARAIWRHMRRNVSMRGRTTAASGARNAVPSWPAGYRRSTVVAGEAVAGGGDGGGGARVHVDGDVDMGLREMSAGIGGGCGGGSWTSSSSSSLFPVISPGGTSTSTPRTITTITTAANTTTTTTPSSTPTAAAVGRALVRERRERREREWKRKALLNKRSLGADTLRSLAMGGELEVGAFDGEGW</sequence>
<organism evidence="2 3">
    <name type="scientific">Phyllosticta citribraziliensis</name>
    <dbReference type="NCBI Taxonomy" id="989973"/>
    <lineage>
        <taxon>Eukaryota</taxon>
        <taxon>Fungi</taxon>
        <taxon>Dikarya</taxon>
        <taxon>Ascomycota</taxon>
        <taxon>Pezizomycotina</taxon>
        <taxon>Dothideomycetes</taxon>
        <taxon>Dothideomycetes incertae sedis</taxon>
        <taxon>Botryosphaeriales</taxon>
        <taxon>Phyllostictaceae</taxon>
        <taxon>Phyllosticta</taxon>
    </lineage>
</organism>